<dbReference type="SUPFAM" id="SSF48435">
    <property type="entry name" value="Bacterial muramidases"/>
    <property type="match status" value="1"/>
</dbReference>
<evidence type="ECO:0000256" key="3">
    <source>
        <dbReference type="PROSITE-ProRule" id="PRU00339"/>
    </source>
</evidence>
<dbReference type="Pfam" id="PF13174">
    <property type="entry name" value="TPR_6"/>
    <property type="match status" value="1"/>
</dbReference>
<dbReference type="InterPro" id="IPR019734">
    <property type="entry name" value="TPR_rpt"/>
</dbReference>
<dbReference type="PROSITE" id="PS50005">
    <property type="entry name" value="TPR"/>
    <property type="match status" value="1"/>
</dbReference>
<evidence type="ECO:0000259" key="5">
    <source>
        <dbReference type="Pfam" id="PF13525"/>
    </source>
</evidence>
<gene>
    <name evidence="6" type="ORF">KI809_09670</name>
</gene>
<dbReference type="PANTHER" id="PTHR37423">
    <property type="entry name" value="SOLUBLE LYTIC MUREIN TRANSGLYCOSYLASE-RELATED"/>
    <property type="match status" value="1"/>
</dbReference>
<dbReference type="RefSeq" id="WP_214171329.1">
    <property type="nucleotide sequence ID" value="NZ_JAHCVJ010000003.1"/>
</dbReference>
<dbReference type="GO" id="GO:0042597">
    <property type="term" value="C:periplasmic space"/>
    <property type="evidence" value="ECO:0007669"/>
    <property type="project" value="InterPro"/>
</dbReference>
<comment type="caution">
    <text evidence="6">The sequence shown here is derived from an EMBL/GenBank/DDBJ whole genome shotgun (WGS) entry which is preliminary data.</text>
</comment>
<dbReference type="Gene3D" id="1.25.40.10">
    <property type="entry name" value="Tetratricopeptide repeat domain"/>
    <property type="match status" value="3"/>
</dbReference>
<reference evidence="6 7" key="1">
    <citation type="submission" date="2021-05" db="EMBL/GenBank/DDBJ databases">
        <title>The draft genome of Geobacter pelophilus DSM 12255.</title>
        <authorList>
            <person name="Xu Z."/>
            <person name="Masuda Y."/>
            <person name="Itoh H."/>
            <person name="Senoo K."/>
        </authorList>
    </citation>
    <scope>NUCLEOTIDE SEQUENCE [LARGE SCALE GENOMIC DNA]</scope>
    <source>
        <strain evidence="6 7">DSM 12255</strain>
    </source>
</reference>
<evidence type="ECO:0000259" key="4">
    <source>
        <dbReference type="Pfam" id="PF01464"/>
    </source>
</evidence>
<comment type="similarity">
    <text evidence="1">Belongs to the transglycosylase Slt family.</text>
</comment>
<dbReference type="AlphaFoldDB" id="A0AAW4L8D9"/>
<dbReference type="InterPro" id="IPR008939">
    <property type="entry name" value="Lytic_TGlycosylase_superhlx_U"/>
</dbReference>
<feature type="domain" description="Outer membrane lipoprotein BamD-like" evidence="5">
    <location>
        <begin position="96"/>
        <end position="227"/>
    </location>
</feature>
<dbReference type="Pfam" id="PF13432">
    <property type="entry name" value="TPR_16"/>
    <property type="match status" value="1"/>
</dbReference>
<dbReference type="InterPro" id="IPR011990">
    <property type="entry name" value="TPR-like_helical_dom_sf"/>
</dbReference>
<dbReference type="CDD" id="cd13401">
    <property type="entry name" value="Slt70-like"/>
    <property type="match status" value="1"/>
</dbReference>
<dbReference type="InterPro" id="IPR023346">
    <property type="entry name" value="Lysozyme-like_dom_sf"/>
</dbReference>
<dbReference type="GO" id="GO:0000270">
    <property type="term" value="P:peptidoglycan metabolic process"/>
    <property type="evidence" value="ECO:0007669"/>
    <property type="project" value="InterPro"/>
</dbReference>
<dbReference type="Pfam" id="PF01464">
    <property type="entry name" value="SLT"/>
    <property type="match status" value="1"/>
</dbReference>
<accession>A0AAW4L8D9</accession>
<dbReference type="InterPro" id="IPR039565">
    <property type="entry name" value="BamD-like"/>
</dbReference>
<dbReference type="InterPro" id="IPR008258">
    <property type="entry name" value="Transglycosylase_SLT_dom_1"/>
</dbReference>
<evidence type="ECO:0000256" key="2">
    <source>
        <dbReference type="ARBA" id="ARBA00022729"/>
    </source>
</evidence>
<proteinExistence type="inferred from homology"/>
<keyword evidence="3" id="KW-0802">TPR repeat</keyword>
<dbReference type="Proteomes" id="UP000811899">
    <property type="component" value="Unassembled WGS sequence"/>
</dbReference>
<feature type="repeat" description="TPR" evidence="3">
    <location>
        <begin position="131"/>
        <end position="164"/>
    </location>
</feature>
<dbReference type="EMBL" id="JAHCVJ010000003">
    <property type="protein sequence ID" value="MBT0664566.1"/>
    <property type="molecule type" value="Genomic_DNA"/>
</dbReference>
<protein>
    <submittedName>
        <fullName evidence="6">Transglycosylase SLT domain-containing protein</fullName>
    </submittedName>
</protein>
<dbReference type="PROSITE" id="PS00922">
    <property type="entry name" value="TRANSGLYCOSYLASE"/>
    <property type="match status" value="1"/>
</dbReference>
<dbReference type="Pfam" id="PF13525">
    <property type="entry name" value="YfiO"/>
    <property type="match status" value="1"/>
</dbReference>
<organism evidence="6 7">
    <name type="scientific">Geoanaerobacter pelophilus</name>
    <dbReference type="NCBI Taxonomy" id="60036"/>
    <lineage>
        <taxon>Bacteria</taxon>
        <taxon>Pseudomonadati</taxon>
        <taxon>Thermodesulfobacteriota</taxon>
        <taxon>Desulfuromonadia</taxon>
        <taxon>Geobacterales</taxon>
        <taxon>Geobacteraceae</taxon>
        <taxon>Geoanaerobacter</taxon>
    </lineage>
</organism>
<keyword evidence="2" id="KW-0732">Signal</keyword>
<name>A0AAW4L8D9_9BACT</name>
<dbReference type="SUPFAM" id="SSF53955">
    <property type="entry name" value="Lysozyme-like"/>
    <property type="match status" value="1"/>
</dbReference>
<dbReference type="InterPro" id="IPR000189">
    <property type="entry name" value="Transglyc_AS"/>
</dbReference>
<dbReference type="GO" id="GO:0008933">
    <property type="term" value="F:peptidoglycan lytic transglycosylase activity"/>
    <property type="evidence" value="ECO:0007669"/>
    <property type="project" value="InterPro"/>
</dbReference>
<keyword evidence="7" id="KW-1185">Reference proteome</keyword>
<evidence type="ECO:0000313" key="6">
    <source>
        <dbReference type="EMBL" id="MBT0664566.1"/>
    </source>
</evidence>
<sequence>MFRLITIVAILLLISVPASGMKSQLFPLQGDALSAAANLLRSKDYTGALQLAKTAPAGGARDFIAGMASYRAKEWQEASNNLQAAAKSLAILGDYALYYQAQSLNALKKYDEALLPLLELQKQYPDTPMKRPALILAADIYYAQQNLKAAISAYQKFIEIYPSGSDSLNAQYRIALSREALGEPTTAVKILRNLWLTNPASSQAAAAADDLKRLGAAGYPPDTYTPEELCRRASALFDQKKFSQAAVAFKAVPRDGQSRNFIDRLDLKQGQAVYRSRNYQDALPIFAKVASTTKDPAHLAEATYWIARCRDKSEQHAEAVKTFLQVADNWPKANEADNALLEAALIKKSDQQWTEVLALSQRLLKEYPDSSLKKQVWWEAGWSGYKAGELSTAGYYFSKLAECDTNRDRALYWLARVKAASGDAKGAETAYSSLQRDFPLSYYSLAKLPAEDGNNTGSLDNPRLARISGDTLDNLPLPANNDRVKALITFGLFDEARKELATLKSKTSDTTKLLGIARLYLEMDDFNGAYNLVGKDPGRFSAKDLRQSLALQFPLPFRETAVKHAGANKLPIPLVYAVIKAESSFSPFAVSPAGAVGLMQLMPATAAMLEGAGKKSFPAERLKEPELNINYGSRHMKDLVAEYRDNIVAVIASYNAGGGTVNRWLRSFGTLPTDEFIEQIPYGETRDYVKKVITTAAIYARIYGMNLNGTKLPLPAKPAITP</sequence>
<dbReference type="PANTHER" id="PTHR37423:SF2">
    <property type="entry name" value="MEMBRANE-BOUND LYTIC MUREIN TRANSGLYCOSYLASE C"/>
    <property type="match status" value="1"/>
</dbReference>
<dbReference type="GO" id="GO:0004553">
    <property type="term" value="F:hydrolase activity, hydrolyzing O-glycosyl compounds"/>
    <property type="evidence" value="ECO:0007669"/>
    <property type="project" value="InterPro"/>
</dbReference>
<evidence type="ECO:0000313" key="7">
    <source>
        <dbReference type="Proteomes" id="UP000811899"/>
    </source>
</evidence>
<dbReference type="GO" id="GO:0016020">
    <property type="term" value="C:membrane"/>
    <property type="evidence" value="ECO:0007669"/>
    <property type="project" value="InterPro"/>
</dbReference>
<feature type="domain" description="Transglycosylase SLT" evidence="4">
    <location>
        <begin position="563"/>
        <end position="676"/>
    </location>
</feature>
<evidence type="ECO:0000256" key="1">
    <source>
        <dbReference type="ARBA" id="ARBA00007734"/>
    </source>
</evidence>
<dbReference type="Gene3D" id="1.10.530.10">
    <property type="match status" value="1"/>
</dbReference>